<comment type="caution">
    <text evidence="5">The sequence shown here is derived from an EMBL/GenBank/DDBJ whole genome shotgun (WGS) entry which is preliminary data.</text>
</comment>
<evidence type="ECO:0000313" key="5">
    <source>
        <dbReference type="EMBL" id="MCT4373615.1"/>
    </source>
</evidence>
<dbReference type="PRINTS" id="PR00035">
    <property type="entry name" value="HTHGNTR"/>
</dbReference>
<evidence type="ECO:0000259" key="4">
    <source>
        <dbReference type="PROSITE" id="PS50949"/>
    </source>
</evidence>
<dbReference type="PROSITE" id="PS50949">
    <property type="entry name" value="HTH_GNTR"/>
    <property type="match status" value="1"/>
</dbReference>
<dbReference type="Gene3D" id="1.10.10.10">
    <property type="entry name" value="Winged helix-like DNA-binding domain superfamily/Winged helix DNA-binding domain"/>
    <property type="match status" value="1"/>
</dbReference>
<sequence>MTSKRGQAVLSELRGLVADLTTEVGARLPPEREFARQLGCSRETLRGALQVLEREGALWRHLGQAPS</sequence>
<keyword evidence="2" id="KW-0238">DNA-binding</keyword>
<evidence type="ECO:0000313" key="6">
    <source>
        <dbReference type="Proteomes" id="UP000217448"/>
    </source>
</evidence>
<accession>A0ABT2KTZ4</accession>
<dbReference type="EMBL" id="NTHN02000110">
    <property type="protein sequence ID" value="MCT4373615.1"/>
    <property type="molecule type" value="Genomic_DNA"/>
</dbReference>
<dbReference type="InterPro" id="IPR036390">
    <property type="entry name" value="WH_DNA-bd_sf"/>
</dbReference>
<feature type="non-terminal residue" evidence="5">
    <location>
        <position position="67"/>
    </location>
</feature>
<keyword evidence="3" id="KW-0804">Transcription</keyword>
<keyword evidence="1" id="KW-0805">Transcription regulation</keyword>
<gene>
    <name evidence="5" type="ORF">CLG85_026305</name>
</gene>
<dbReference type="RefSeq" id="WP_260350338.1">
    <property type="nucleotide sequence ID" value="NZ_NTHN02000110.1"/>
</dbReference>
<dbReference type="InterPro" id="IPR036388">
    <property type="entry name" value="WH-like_DNA-bd_sf"/>
</dbReference>
<organism evidence="5 6">
    <name type="scientific">Alloyangia mangrovi</name>
    <dbReference type="NCBI Taxonomy" id="1779329"/>
    <lineage>
        <taxon>Bacteria</taxon>
        <taxon>Pseudomonadati</taxon>
        <taxon>Pseudomonadota</taxon>
        <taxon>Alphaproteobacteria</taxon>
        <taxon>Rhodobacterales</taxon>
        <taxon>Roseobacteraceae</taxon>
        <taxon>Alloyangia</taxon>
    </lineage>
</organism>
<evidence type="ECO:0000256" key="2">
    <source>
        <dbReference type="ARBA" id="ARBA00023125"/>
    </source>
</evidence>
<protein>
    <submittedName>
        <fullName evidence="5">GntR family transcriptional regulator</fullName>
    </submittedName>
</protein>
<evidence type="ECO:0000256" key="3">
    <source>
        <dbReference type="ARBA" id="ARBA00023163"/>
    </source>
</evidence>
<proteinExistence type="predicted"/>
<dbReference type="InterPro" id="IPR000524">
    <property type="entry name" value="Tscrpt_reg_HTH_GntR"/>
</dbReference>
<name>A0ABT2KTZ4_9RHOB</name>
<feature type="domain" description="HTH gntR-type" evidence="4">
    <location>
        <begin position="3"/>
        <end position="67"/>
    </location>
</feature>
<dbReference type="Pfam" id="PF00392">
    <property type="entry name" value="GntR"/>
    <property type="match status" value="1"/>
</dbReference>
<reference evidence="6" key="1">
    <citation type="submission" date="2023-07" db="EMBL/GenBank/DDBJ databases">
        <title>Yangia mangrovi SAOS 153D genome.</title>
        <authorList>
            <person name="Verma A."/>
            <person name="Pal Y."/>
            <person name="Sundharam S."/>
            <person name="Bisht B."/>
            <person name="Srinivasan K."/>
        </authorList>
    </citation>
    <scope>NUCLEOTIDE SEQUENCE [LARGE SCALE GENOMIC DNA]</scope>
    <source>
        <strain evidence="6">SAOS 153D</strain>
    </source>
</reference>
<evidence type="ECO:0000256" key="1">
    <source>
        <dbReference type="ARBA" id="ARBA00023015"/>
    </source>
</evidence>
<dbReference type="SUPFAM" id="SSF46785">
    <property type="entry name" value="Winged helix' DNA-binding domain"/>
    <property type="match status" value="1"/>
</dbReference>
<keyword evidence="6" id="KW-1185">Reference proteome</keyword>
<dbReference type="Proteomes" id="UP000217448">
    <property type="component" value="Unassembled WGS sequence"/>
</dbReference>